<dbReference type="OrthoDB" id="236506at2157"/>
<dbReference type="AlphaFoldDB" id="A0A0P7FWL3"/>
<dbReference type="InterPro" id="IPR055951">
    <property type="entry name" value="DUF7529"/>
</dbReference>
<sequence>MTRDDAVEEADHETRREGSVAAVEDARRLADERRENGWEAVVVPAVDTAPVPEDADRGYSGFVHVVPESVADAVSAACDRAAFPQYDAYRRQVGGEFFFVVELLDPATETALLIAGTYRSTDAVPLYRQASREGVVRTHLKRLNGERLGSVEHESIEKLFPEGIETLAGRS</sequence>
<feature type="compositionally biased region" description="Acidic residues" evidence="1">
    <location>
        <begin position="1"/>
        <end position="11"/>
    </location>
</feature>
<gene>
    <name evidence="2" type="ORF">SY89_02354</name>
</gene>
<evidence type="ECO:0000313" key="2">
    <source>
        <dbReference type="EMBL" id="KPN31605.1"/>
    </source>
</evidence>
<reference evidence="3" key="1">
    <citation type="submission" date="2013-11" db="EMBL/GenBank/DDBJ databases">
        <authorList>
            <person name="Hoang H.T."/>
            <person name="Killian M.L."/>
            <person name="Madson D.M."/>
            <person name="Arruda P.H.E."/>
            <person name="Sun D."/>
            <person name="Schwartz K.J."/>
            <person name="Yoon K."/>
        </authorList>
    </citation>
    <scope>NUCLEOTIDE SEQUENCE [LARGE SCALE GENOMIC DNA]</scope>
    <source>
        <strain evidence="3">CDK2</strain>
    </source>
</reference>
<comment type="caution">
    <text evidence="2">The sequence shown here is derived from an EMBL/GenBank/DDBJ whole genome shotgun (WGS) entry which is preliminary data.</text>
</comment>
<dbReference type="Pfam" id="PF24373">
    <property type="entry name" value="DUF7529"/>
    <property type="match status" value="1"/>
</dbReference>
<proteinExistence type="predicted"/>
<dbReference type="EMBL" id="LGUC01000001">
    <property type="protein sequence ID" value="KPN31605.1"/>
    <property type="molecule type" value="Genomic_DNA"/>
</dbReference>
<feature type="region of interest" description="Disordered" evidence="1">
    <location>
        <begin position="1"/>
        <end position="27"/>
    </location>
</feature>
<organism evidence="2 3">
    <name type="scientific">Halolamina pelagica</name>
    <dbReference type="NCBI Taxonomy" id="699431"/>
    <lineage>
        <taxon>Archaea</taxon>
        <taxon>Methanobacteriati</taxon>
        <taxon>Methanobacteriota</taxon>
        <taxon>Stenosarchaea group</taxon>
        <taxon>Halobacteria</taxon>
        <taxon>Halobacteriales</taxon>
        <taxon>Haloferacaceae</taxon>
    </lineage>
</organism>
<protein>
    <submittedName>
        <fullName evidence="2">Uncharacterized protein</fullName>
    </submittedName>
</protein>
<dbReference type="Proteomes" id="UP000050535">
    <property type="component" value="Unassembled WGS sequence"/>
</dbReference>
<dbReference type="STRING" id="699431.SY89_02354"/>
<name>A0A0P7FWL3_9EURY</name>
<accession>A0A0P7FWL3</accession>
<evidence type="ECO:0000256" key="1">
    <source>
        <dbReference type="SAM" id="MobiDB-lite"/>
    </source>
</evidence>
<evidence type="ECO:0000313" key="3">
    <source>
        <dbReference type="Proteomes" id="UP000050535"/>
    </source>
</evidence>
<dbReference type="RefSeq" id="WP_054584155.1">
    <property type="nucleotide sequence ID" value="NZ_LGUC01000001.1"/>
</dbReference>
<feature type="compositionally biased region" description="Basic and acidic residues" evidence="1">
    <location>
        <begin position="12"/>
        <end position="27"/>
    </location>
</feature>
<keyword evidence="3" id="KW-1185">Reference proteome</keyword>